<dbReference type="FunFam" id="3.40.50.300:FF:003010">
    <property type="entry name" value="Teichoic acids export ATP-binding protein TagH"/>
    <property type="match status" value="1"/>
</dbReference>
<keyword evidence="3" id="KW-1003">Cell membrane</keyword>
<dbReference type="InterPro" id="IPR027417">
    <property type="entry name" value="P-loop_NTPase"/>
</dbReference>
<feature type="transmembrane region" description="Helical" evidence="8">
    <location>
        <begin position="298"/>
        <end position="317"/>
    </location>
</feature>
<evidence type="ECO:0000256" key="4">
    <source>
        <dbReference type="ARBA" id="ARBA00022741"/>
    </source>
</evidence>
<dbReference type="NCBIfam" id="NF010066">
    <property type="entry name" value="PRK13546.1"/>
    <property type="match status" value="1"/>
</dbReference>
<dbReference type="SUPFAM" id="SSF52540">
    <property type="entry name" value="P-loop containing nucleoside triphosphate hydrolases"/>
    <property type="match status" value="1"/>
</dbReference>
<dbReference type="InterPro" id="IPR003439">
    <property type="entry name" value="ABC_transporter-like_ATP-bd"/>
</dbReference>
<dbReference type="CDD" id="cd03220">
    <property type="entry name" value="ABC_KpsT_Wzt"/>
    <property type="match status" value="1"/>
</dbReference>
<sequence>MKLKVQFENVSKKYVLYQKRSDKIREVFFPKKQNESFYALRDVSFSVYEGEVIGIVGVNGSGKSTLSNILSQVVPPTSGELTINGETSLIAISAGLNNNLSGYENIELKCLMHGLTKEEIKQITPKIIEFADIGKFINQPVKNYSSGMKSRLGFAISVHTNPDILVVDEALSVGDQTFYDKCLTKINEFKEDGKTIFFISHSVSQIRNICDKVIWMHFGQLRKFGRTRAVLASYKKFIEWFNKLSDEDKKLYKTKMLNQQQAAISQVKEHREPILTTADQRFQRYQSQKMNKKRRIQLRVQLSLLCTLSVLLAVFMFL</sequence>
<evidence type="ECO:0000313" key="10">
    <source>
        <dbReference type="EMBL" id="GMG72663.1"/>
    </source>
</evidence>
<dbReference type="Gene3D" id="3.40.50.300">
    <property type="entry name" value="P-loop containing nucleotide triphosphate hydrolases"/>
    <property type="match status" value="1"/>
</dbReference>
<organism evidence="10 11">
    <name type="scientific">Priestia megaterium</name>
    <name type="common">Bacillus megaterium</name>
    <dbReference type="NCBI Taxonomy" id="1404"/>
    <lineage>
        <taxon>Bacteria</taxon>
        <taxon>Bacillati</taxon>
        <taxon>Bacillota</taxon>
        <taxon>Bacilli</taxon>
        <taxon>Bacillales</taxon>
        <taxon>Bacillaceae</taxon>
        <taxon>Priestia</taxon>
    </lineage>
</organism>
<protein>
    <recommendedName>
        <fullName evidence="9">ABC transporter domain-containing protein</fullName>
    </recommendedName>
</protein>
<reference evidence="10" key="1">
    <citation type="journal article" date="2024" name="Appl Microbiol">
        <title>Effect of kuratsuki Bacillus and Priestia on Taste of Sake.</title>
        <authorList>
            <person name="Kobayashi K."/>
            <person name="Nishida H."/>
        </authorList>
    </citation>
    <scope>NUCLEOTIDE SEQUENCE</scope>
    <source>
        <strain evidence="10">B-12</strain>
    </source>
</reference>
<dbReference type="InterPro" id="IPR050683">
    <property type="entry name" value="Bact_Polysacc_Export_ATP-bd"/>
</dbReference>
<dbReference type="InterPro" id="IPR003593">
    <property type="entry name" value="AAA+_ATPase"/>
</dbReference>
<accession>A0AAX6BFY5</accession>
<dbReference type="PROSITE" id="PS50893">
    <property type="entry name" value="ABC_TRANSPORTER_2"/>
    <property type="match status" value="1"/>
</dbReference>
<dbReference type="EMBL" id="BSYK01000001">
    <property type="protein sequence ID" value="GMG72663.1"/>
    <property type="molecule type" value="Genomic_DNA"/>
</dbReference>
<dbReference type="GO" id="GO:0016887">
    <property type="term" value="F:ATP hydrolysis activity"/>
    <property type="evidence" value="ECO:0007669"/>
    <property type="project" value="InterPro"/>
</dbReference>
<feature type="domain" description="ABC transporter" evidence="9">
    <location>
        <begin position="5"/>
        <end position="243"/>
    </location>
</feature>
<dbReference type="Pfam" id="PF00005">
    <property type="entry name" value="ABC_tran"/>
    <property type="match status" value="1"/>
</dbReference>
<dbReference type="PANTHER" id="PTHR46743:SF2">
    <property type="entry name" value="TEICHOIC ACIDS EXPORT ATP-BINDING PROTEIN TAGH"/>
    <property type="match status" value="1"/>
</dbReference>
<dbReference type="InterPro" id="IPR017871">
    <property type="entry name" value="ABC_transporter-like_CS"/>
</dbReference>
<evidence type="ECO:0000256" key="5">
    <source>
        <dbReference type="ARBA" id="ARBA00022840"/>
    </source>
</evidence>
<comment type="caution">
    <text evidence="10">The sequence shown here is derived from an EMBL/GenBank/DDBJ whole genome shotgun (WGS) entry which is preliminary data.</text>
</comment>
<keyword evidence="8" id="KW-1133">Transmembrane helix</keyword>
<dbReference type="Proteomes" id="UP001165240">
    <property type="component" value="Unassembled WGS sequence"/>
</dbReference>
<dbReference type="GO" id="GO:0016020">
    <property type="term" value="C:membrane"/>
    <property type="evidence" value="ECO:0007669"/>
    <property type="project" value="InterPro"/>
</dbReference>
<evidence type="ECO:0000256" key="6">
    <source>
        <dbReference type="ARBA" id="ARBA00022967"/>
    </source>
</evidence>
<evidence type="ECO:0000256" key="7">
    <source>
        <dbReference type="ARBA" id="ARBA00023136"/>
    </source>
</evidence>
<evidence type="ECO:0000256" key="8">
    <source>
        <dbReference type="SAM" id="Phobius"/>
    </source>
</evidence>
<keyword evidence="4" id="KW-0547">Nucleotide-binding</keyword>
<proteinExistence type="inferred from homology"/>
<evidence type="ECO:0000313" key="11">
    <source>
        <dbReference type="Proteomes" id="UP001165240"/>
    </source>
</evidence>
<keyword evidence="7 8" id="KW-0472">Membrane</keyword>
<evidence type="ECO:0000259" key="9">
    <source>
        <dbReference type="PROSITE" id="PS50893"/>
    </source>
</evidence>
<dbReference type="GO" id="GO:0005524">
    <property type="term" value="F:ATP binding"/>
    <property type="evidence" value="ECO:0007669"/>
    <property type="project" value="UniProtKB-KW"/>
</dbReference>
<name>A0AAX6BFY5_PRIMG</name>
<keyword evidence="2" id="KW-0813">Transport</keyword>
<gene>
    <name evidence="10" type="ORF">ShirakiTB12_11310</name>
</gene>
<keyword evidence="8" id="KW-0812">Transmembrane</keyword>
<evidence type="ECO:0000256" key="3">
    <source>
        <dbReference type="ARBA" id="ARBA00022475"/>
    </source>
</evidence>
<dbReference type="GO" id="GO:0140359">
    <property type="term" value="F:ABC-type transporter activity"/>
    <property type="evidence" value="ECO:0007669"/>
    <property type="project" value="InterPro"/>
</dbReference>
<evidence type="ECO:0000256" key="1">
    <source>
        <dbReference type="ARBA" id="ARBA00005417"/>
    </source>
</evidence>
<evidence type="ECO:0000256" key="2">
    <source>
        <dbReference type="ARBA" id="ARBA00022448"/>
    </source>
</evidence>
<comment type="similarity">
    <text evidence="1">Belongs to the ABC transporter superfamily.</text>
</comment>
<keyword evidence="6" id="KW-1278">Translocase</keyword>
<dbReference type="PROSITE" id="PS00211">
    <property type="entry name" value="ABC_TRANSPORTER_1"/>
    <property type="match status" value="1"/>
</dbReference>
<dbReference type="PANTHER" id="PTHR46743">
    <property type="entry name" value="TEICHOIC ACIDS EXPORT ATP-BINDING PROTEIN TAGH"/>
    <property type="match status" value="1"/>
</dbReference>
<dbReference type="AlphaFoldDB" id="A0AAX6BFY5"/>
<dbReference type="SMART" id="SM00382">
    <property type="entry name" value="AAA"/>
    <property type="match status" value="1"/>
</dbReference>
<dbReference type="InterPro" id="IPR015860">
    <property type="entry name" value="ABC_transpr_TagH-like"/>
</dbReference>
<keyword evidence="5" id="KW-0067">ATP-binding</keyword>